<feature type="transmembrane region" description="Helical" evidence="5">
    <location>
        <begin position="62"/>
        <end position="80"/>
    </location>
</feature>
<dbReference type="EMBL" id="ADVG01000002">
    <property type="protein sequence ID" value="EFH87750.1"/>
    <property type="molecule type" value="Genomic_DNA"/>
</dbReference>
<gene>
    <name evidence="7" type="ORF">Krac_9098</name>
</gene>
<evidence type="ECO:0000256" key="3">
    <source>
        <dbReference type="ARBA" id="ARBA00022989"/>
    </source>
</evidence>
<dbReference type="GO" id="GO:0016020">
    <property type="term" value="C:membrane"/>
    <property type="evidence" value="ECO:0007669"/>
    <property type="project" value="UniProtKB-SubCell"/>
</dbReference>
<comment type="subcellular location">
    <subcellularLocation>
        <location evidence="1">Membrane</location>
        <topology evidence="1">Multi-pass membrane protein</topology>
    </subcellularLocation>
</comment>
<dbReference type="eggNOG" id="COG1714">
    <property type="taxonomic scope" value="Bacteria"/>
</dbReference>
<dbReference type="InterPro" id="IPR010432">
    <property type="entry name" value="RDD"/>
</dbReference>
<accession>D6TR51</accession>
<dbReference type="OrthoDB" id="9787732at2"/>
<name>D6TR51_KTERA</name>
<protein>
    <submittedName>
        <fullName evidence="7">RDD domain containing protein</fullName>
    </submittedName>
</protein>
<dbReference type="Proteomes" id="UP000004508">
    <property type="component" value="Unassembled WGS sequence"/>
</dbReference>
<feature type="transmembrane region" description="Helical" evidence="5">
    <location>
        <begin position="111"/>
        <end position="132"/>
    </location>
</feature>
<evidence type="ECO:0000313" key="7">
    <source>
        <dbReference type="EMBL" id="EFH87750.1"/>
    </source>
</evidence>
<dbReference type="AlphaFoldDB" id="D6TR51"/>
<evidence type="ECO:0000256" key="4">
    <source>
        <dbReference type="ARBA" id="ARBA00023136"/>
    </source>
</evidence>
<dbReference type="RefSeq" id="WP_007913155.1">
    <property type="nucleotide sequence ID" value="NZ_ADVG01000002.1"/>
</dbReference>
<keyword evidence="4 5" id="KW-0472">Membrane</keyword>
<evidence type="ECO:0000313" key="8">
    <source>
        <dbReference type="Proteomes" id="UP000004508"/>
    </source>
</evidence>
<evidence type="ECO:0000256" key="1">
    <source>
        <dbReference type="ARBA" id="ARBA00004141"/>
    </source>
</evidence>
<dbReference type="InParanoid" id="D6TR51"/>
<evidence type="ECO:0000256" key="2">
    <source>
        <dbReference type="ARBA" id="ARBA00022692"/>
    </source>
</evidence>
<evidence type="ECO:0000259" key="6">
    <source>
        <dbReference type="Pfam" id="PF06271"/>
    </source>
</evidence>
<dbReference type="PANTHER" id="PTHR38480">
    <property type="entry name" value="SLR0254 PROTEIN"/>
    <property type="match status" value="1"/>
</dbReference>
<organism evidence="7 8">
    <name type="scientific">Ktedonobacter racemifer DSM 44963</name>
    <dbReference type="NCBI Taxonomy" id="485913"/>
    <lineage>
        <taxon>Bacteria</taxon>
        <taxon>Bacillati</taxon>
        <taxon>Chloroflexota</taxon>
        <taxon>Ktedonobacteria</taxon>
        <taxon>Ktedonobacterales</taxon>
        <taxon>Ktedonobacteraceae</taxon>
        <taxon>Ktedonobacter</taxon>
    </lineage>
</organism>
<keyword evidence="2 5" id="KW-0812">Transmembrane</keyword>
<comment type="caution">
    <text evidence="7">The sequence shown here is derived from an EMBL/GenBank/DDBJ whole genome shotgun (WGS) entry which is preliminary data.</text>
</comment>
<evidence type="ECO:0000256" key="5">
    <source>
        <dbReference type="SAM" id="Phobius"/>
    </source>
</evidence>
<keyword evidence="3 5" id="KW-1133">Transmembrane helix</keyword>
<sequence>MLNVTRNSTLDADVVIRRILAVCIDSLILSVIIFFVNSSFGAMHVTGGTIPTNYTAIYTVDWPWYILLVFAYFFILEARFSSTIGKRLLGLHIVDRSGKPITLCAALLRNLLRFLDALPCFYLLGGIIMFLLPQHQRIGDLAAQTLVVRYVPAPARTPPSPPQRLASLASTACLLLLIVCACVAYFLRPVQVIGEMRFTHQAFFDDESMTNFKLGSPSWGFGTVRYPVQYRDQEDGMTFTCQGEIVMNFLPMRGWADTTGTGSGCQAIK</sequence>
<dbReference type="PANTHER" id="PTHR38480:SF1">
    <property type="entry name" value="SLR0254 PROTEIN"/>
    <property type="match status" value="1"/>
</dbReference>
<dbReference type="Pfam" id="PF06271">
    <property type="entry name" value="RDD"/>
    <property type="match status" value="1"/>
</dbReference>
<proteinExistence type="predicted"/>
<feature type="transmembrane region" description="Helical" evidence="5">
    <location>
        <begin position="20"/>
        <end position="42"/>
    </location>
</feature>
<feature type="domain" description="RDD" evidence="6">
    <location>
        <begin position="16"/>
        <end position="143"/>
    </location>
</feature>
<keyword evidence="8" id="KW-1185">Reference proteome</keyword>
<feature type="transmembrane region" description="Helical" evidence="5">
    <location>
        <begin position="165"/>
        <end position="187"/>
    </location>
</feature>
<reference evidence="7 8" key="1">
    <citation type="journal article" date="2011" name="Stand. Genomic Sci.">
        <title>Non-contiguous finished genome sequence and contextual data of the filamentous soil bacterium Ktedonobacter racemifer type strain (SOSP1-21).</title>
        <authorList>
            <person name="Chang Y.J."/>
            <person name="Land M."/>
            <person name="Hauser L."/>
            <person name="Chertkov O."/>
            <person name="Del Rio T.G."/>
            <person name="Nolan M."/>
            <person name="Copeland A."/>
            <person name="Tice H."/>
            <person name="Cheng J.F."/>
            <person name="Lucas S."/>
            <person name="Han C."/>
            <person name="Goodwin L."/>
            <person name="Pitluck S."/>
            <person name="Ivanova N."/>
            <person name="Ovchinikova G."/>
            <person name="Pati A."/>
            <person name="Chen A."/>
            <person name="Palaniappan K."/>
            <person name="Mavromatis K."/>
            <person name="Liolios K."/>
            <person name="Brettin T."/>
            <person name="Fiebig A."/>
            <person name="Rohde M."/>
            <person name="Abt B."/>
            <person name="Goker M."/>
            <person name="Detter J.C."/>
            <person name="Woyke T."/>
            <person name="Bristow J."/>
            <person name="Eisen J.A."/>
            <person name="Markowitz V."/>
            <person name="Hugenholtz P."/>
            <person name="Kyrpides N.C."/>
            <person name="Klenk H.P."/>
            <person name="Lapidus A."/>
        </authorList>
    </citation>
    <scope>NUCLEOTIDE SEQUENCE [LARGE SCALE GENOMIC DNA]</scope>
    <source>
        <strain evidence="8">DSM 44963</strain>
    </source>
</reference>